<proteinExistence type="predicted"/>
<protein>
    <submittedName>
        <fullName evidence="1">Uncharacterized protein</fullName>
    </submittedName>
</protein>
<name>A0A1M3TS04_ASPLC</name>
<reference evidence="2" key="1">
    <citation type="journal article" date="2017" name="Genome Biol.">
        <title>Comparative genomics reveals high biological diversity and specific adaptations in the industrially and medically important fungal genus Aspergillus.</title>
        <authorList>
            <person name="de Vries R.P."/>
            <person name="Riley R."/>
            <person name="Wiebenga A."/>
            <person name="Aguilar-Osorio G."/>
            <person name="Amillis S."/>
            <person name="Uchima C.A."/>
            <person name="Anderluh G."/>
            <person name="Asadollahi M."/>
            <person name="Askin M."/>
            <person name="Barry K."/>
            <person name="Battaglia E."/>
            <person name="Bayram O."/>
            <person name="Benocci T."/>
            <person name="Braus-Stromeyer S.A."/>
            <person name="Caldana C."/>
            <person name="Canovas D."/>
            <person name="Cerqueira G.C."/>
            <person name="Chen F."/>
            <person name="Chen W."/>
            <person name="Choi C."/>
            <person name="Clum A."/>
            <person name="Dos Santos R.A."/>
            <person name="Damasio A.R."/>
            <person name="Diallinas G."/>
            <person name="Emri T."/>
            <person name="Fekete E."/>
            <person name="Flipphi M."/>
            <person name="Freyberg S."/>
            <person name="Gallo A."/>
            <person name="Gournas C."/>
            <person name="Habgood R."/>
            <person name="Hainaut M."/>
            <person name="Harispe M.L."/>
            <person name="Henrissat B."/>
            <person name="Hilden K.S."/>
            <person name="Hope R."/>
            <person name="Hossain A."/>
            <person name="Karabika E."/>
            <person name="Karaffa L."/>
            <person name="Karanyi Z."/>
            <person name="Krasevec N."/>
            <person name="Kuo A."/>
            <person name="Kusch H."/>
            <person name="LaButti K."/>
            <person name="Lagendijk E.L."/>
            <person name="Lapidus A."/>
            <person name="Levasseur A."/>
            <person name="Lindquist E."/>
            <person name="Lipzen A."/>
            <person name="Logrieco A.F."/>
            <person name="MacCabe A."/>
            <person name="Maekelae M.R."/>
            <person name="Malavazi I."/>
            <person name="Melin P."/>
            <person name="Meyer V."/>
            <person name="Mielnichuk N."/>
            <person name="Miskei M."/>
            <person name="Molnar A.P."/>
            <person name="Mule G."/>
            <person name="Ngan C.Y."/>
            <person name="Orejas M."/>
            <person name="Orosz E."/>
            <person name="Ouedraogo J.P."/>
            <person name="Overkamp K.M."/>
            <person name="Park H.-S."/>
            <person name="Perrone G."/>
            <person name="Piumi F."/>
            <person name="Punt P.J."/>
            <person name="Ram A.F."/>
            <person name="Ramon A."/>
            <person name="Rauscher S."/>
            <person name="Record E."/>
            <person name="Riano-Pachon D.M."/>
            <person name="Robert V."/>
            <person name="Roehrig J."/>
            <person name="Ruller R."/>
            <person name="Salamov A."/>
            <person name="Salih N.S."/>
            <person name="Samson R.A."/>
            <person name="Sandor E."/>
            <person name="Sanguinetti M."/>
            <person name="Schuetze T."/>
            <person name="Sepcic K."/>
            <person name="Shelest E."/>
            <person name="Sherlock G."/>
            <person name="Sophianopoulou V."/>
            <person name="Squina F.M."/>
            <person name="Sun H."/>
            <person name="Susca A."/>
            <person name="Todd R.B."/>
            <person name="Tsang A."/>
            <person name="Unkles S.E."/>
            <person name="van de Wiele N."/>
            <person name="van Rossen-Uffink D."/>
            <person name="Oliveira J.V."/>
            <person name="Vesth T.C."/>
            <person name="Visser J."/>
            <person name="Yu J.-H."/>
            <person name="Zhou M."/>
            <person name="Andersen M.R."/>
            <person name="Archer D.B."/>
            <person name="Baker S.E."/>
            <person name="Benoit I."/>
            <person name="Brakhage A.A."/>
            <person name="Braus G.H."/>
            <person name="Fischer R."/>
            <person name="Frisvad J.C."/>
            <person name="Goldman G.H."/>
            <person name="Houbraken J."/>
            <person name="Oakley B."/>
            <person name="Pocsi I."/>
            <person name="Scazzocchio C."/>
            <person name="Seiboth B."/>
            <person name="vanKuyk P.A."/>
            <person name="Wortman J."/>
            <person name="Dyer P.S."/>
            <person name="Grigoriev I.V."/>
        </authorList>
    </citation>
    <scope>NUCLEOTIDE SEQUENCE [LARGE SCALE GENOMIC DNA]</scope>
    <source>
        <strain evidence="2">CBS 106.47</strain>
    </source>
</reference>
<dbReference type="VEuPathDB" id="FungiDB:ASPFODRAFT_42884"/>
<dbReference type="Proteomes" id="UP000184063">
    <property type="component" value="Unassembled WGS sequence"/>
</dbReference>
<sequence length="86" mass="9299">MARLAPVMFRCALTFEHSIGGSPPSASHAFIPFSFSGLGGKKKVTLWIFSLPGTVSGPKRNYDRIGGLHLVVFNARTVGWLVGRPE</sequence>
<dbReference type="EMBL" id="KV878238">
    <property type="protein sequence ID" value="OJZ89610.1"/>
    <property type="molecule type" value="Genomic_DNA"/>
</dbReference>
<accession>A0A1M3TS04</accession>
<evidence type="ECO:0000313" key="2">
    <source>
        <dbReference type="Proteomes" id="UP000184063"/>
    </source>
</evidence>
<gene>
    <name evidence="1" type="ORF">ASPFODRAFT_42884</name>
</gene>
<organism evidence="1 2">
    <name type="scientific">Aspergillus luchuensis (strain CBS 106.47)</name>
    <dbReference type="NCBI Taxonomy" id="1137211"/>
    <lineage>
        <taxon>Eukaryota</taxon>
        <taxon>Fungi</taxon>
        <taxon>Dikarya</taxon>
        <taxon>Ascomycota</taxon>
        <taxon>Pezizomycotina</taxon>
        <taxon>Eurotiomycetes</taxon>
        <taxon>Eurotiomycetidae</taxon>
        <taxon>Eurotiales</taxon>
        <taxon>Aspergillaceae</taxon>
        <taxon>Aspergillus</taxon>
        <taxon>Aspergillus subgen. Circumdati</taxon>
    </lineage>
</organism>
<evidence type="ECO:0000313" key="1">
    <source>
        <dbReference type="EMBL" id="OJZ89610.1"/>
    </source>
</evidence>
<dbReference type="AlphaFoldDB" id="A0A1M3TS04"/>